<evidence type="ECO:0000313" key="3">
    <source>
        <dbReference type="Proteomes" id="UP000606044"/>
    </source>
</evidence>
<sequence>MTERLDDPARQFADRHVVDVHGTRILYVMATTFEYGPHLAQRIDPLIIGVGPVESAASMGMALARLGDADALPDLIFSLGSAGSRSLDHAGIYQVASVAYRDMDASALGIEKGRTPFLDHPPIIPVKLQIPGLAAASLSTGGAIISGAAYDAIDADMVDMETFAVLRTAARFGVPVIGLRGISDGKSELARLEDWTEYLHIIDEKLGAALDHFEAQLAAGTLDLPTRNKT</sequence>
<dbReference type="GO" id="GO:0009116">
    <property type="term" value="P:nucleoside metabolic process"/>
    <property type="evidence" value="ECO:0007669"/>
    <property type="project" value="InterPro"/>
</dbReference>
<proteinExistence type="predicted"/>
<dbReference type="Proteomes" id="UP000606044">
    <property type="component" value="Unassembled WGS sequence"/>
</dbReference>
<dbReference type="GO" id="GO:0003824">
    <property type="term" value="F:catalytic activity"/>
    <property type="evidence" value="ECO:0007669"/>
    <property type="project" value="InterPro"/>
</dbReference>
<dbReference type="InterPro" id="IPR000845">
    <property type="entry name" value="Nucleoside_phosphorylase_d"/>
</dbReference>
<protein>
    <submittedName>
        <fullName evidence="2">5'-methylthioadenosine/S-adenosylhomocysteine nucleosidase</fullName>
    </submittedName>
</protein>
<reference evidence="2" key="2">
    <citation type="submission" date="2020-09" db="EMBL/GenBank/DDBJ databases">
        <authorList>
            <person name="Sun Q."/>
            <person name="Sedlacek I."/>
        </authorList>
    </citation>
    <scope>NUCLEOTIDE SEQUENCE</scope>
    <source>
        <strain evidence="2">CCM 7897</strain>
    </source>
</reference>
<dbReference type="InterPro" id="IPR035994">
    <property type="entry name" value="Nucleoside_phosphorylase_sf"/>
</dbReference>
<comment type="caution">
    <text evidence="2">The sequence shown here is derived from an EMBL/GenBank/DDBJ whole genome shotgun (WGS) entry which is preliminary data.</text>
</comment>
<evidence type="ECO:0000313" key="2">
    <source>
        <dbReference type="EMBL" id="GGF84743.1"/>
    </source>
</evidence>
<dbReference type="NCBIfam" id="TIGR01705">
    <property type="entry name" value="MTA_SAH-nuc-hyp"/>
    <property type="match status" value="1"/>
</dbReference>
<dbReference type="Pfam" id="PF01048">
    <property type="entry name" value="PNP_UDP_1"/>
    <property type="match status" value="1"/>
</dbReference>
<dbReference type="EMBL" id="BMCT01000010">
    <property type="protein sequence ID" value="GGF84743.1"/>
    <property type="molecule type" value="Genomic_DNA"/>
</dbReference>
<feature type="domain" description="Nucleoside phosphorylase" evidence="1">
    <location>
        <begin position="150"/>
        <end position="209"/>
    </location>
</feature>
<accession>A0A917CDG0</accession>
<evidence type="ECO:0000259" key="1">
    <source>
        <dbReference type="Pfam" id="PF01048"/>
    </source>
</evidence>
<name>A0A917CDG0_9HYPH</name>
<reference evidence="2" key="1">
    <citation type="journal article" date="2014" name="Int. J. Syst. Evol. Microbiol.">
        <title>Complete genome sequence of Corynebacterium casei LMG S-19264T (=DSM 44701T), isolated from a smear-ripened cheese.</title>
        <authorList>
            <consortium name="US DOE Joint Genome Institute (JGI-PGF)"/>
            <person name="Walter F."/>
            <person name="Albersmeier A."/>
            <person name="Kalinowski J."/>
            <person name="Ruckert C."/>
        </authorList>
    </citation>
    <scope>NUCLEOTIDE SEQUENCE</scope>
    <source>
        <strain evidence="2">CCM 7897</strain>
    </source>
</reference>
<dbReference type="InterPro" id="IPR010050">
    <property type="entry name" value="MTA_SAH_nuc_hyp"/>
</dbReference>
<gene>
    <name evidence="2" type="ORF">GCM10007301_50910</name>
</gene>
<dbReference type="SUPFAM" id="SSF53167">
    <property type="entry name" value="Purine and uridine phosphorylases"/>
    <property type="match status" value="1"/>
</dbReference>
<dbReference type="RefSeq" id="WP_188583679.1">
    <property type="nucleotide sequence ID" value="NZ_BMCT01000010.1"/>
</dbReference>
<dbReference type="AlphaFoldDB" id="A0A917CDG0"/>
<dbReference type="Gene3D" id="3.40.50.1580">
    <property type="entry name" value="Nucleoside phosphorylase domain"/>
    <property type="match status" value="1"/>
</dbReference>
<keyword evidence="3" id="KW-1185">Reference proteome</keyword>
<organism evidence="2 3">
    <name type="scientific">Azorhizobium oxalatiphilum</name>
    <dbReference type="NCBI Taxonomy" id="980631"/>
    <lineage>
        <taxon>Bacteria</taxon>
        <taxon>Pseudomonadati</taxon>
        <taxon>Pseudomonadota</taxon>
        <taxon>Alphaproteobacteria</taxon>
        <taxon>Hyphomicrobiales</taxon>
        <taxon>Xanthobacteraceae</taxon>
        <taxon>Azorhizobium</taxon>
    </lineage>
</organism>